<dbReference type="RefSeq" id="WP_189578626.1">
    <property type="nucleotide sequence ID" value="NZ_BMYF01000001.1"/>
</dbReference>
<gene>
    <name evidence="1" type="ORF">GCM10008106_02760</name>
</gene>
<reference evidence="1" key="1">
    <citation type="journal article" date="2014" name="Int. J. Syst. Evol. Microbiol.">
        <title>Complete genome sequence of Corynebacterium casei LMG S-19264T (=DSM 44701T), isolated from a smear-ripened cheese.</title>
        <authorList>
            <consortium name="US DOE Joint Genome Institute (JGI-PGF)"/>
            <person name="Walter F."/>
            <person name="Albersmeier A."/>
            <person name="Kalinowski J."/>
            <person name="Ruckert C."/>
        </authorList>
    </citation>
    <scope>NUCLEOTIDE SEQUENCE</scope>
    <source>
        <strain evidence="1">KCTC 23224</strain>
    </source>
</reference>
<accession>A0A8J3CTV5</accession>
<proteinExistence type="predicted"/>
<name>A0A8J3CTV5_9BACT</name>
<evidence type="ECO:0000313" key="1">
    <source>
        <dbReference type="EMBL" id="GHB25438.1"/>
    </source>
</evidence>
<sequence>MRKYVFVVLFTLVQTVVIGQEKQRTLLWNAGPQNAWERDFAYSPLVYRGGSTGFSFGFISASEKKIDEVYMHYARIPMENEFGAGMIGTQASIMTYTFYKASWLPSKWMIGWSNNNALSLRNFQDSQNFNPRFDFHTSFGPAIRYESVFGKNEQWRYSFQGHWQVIGFLFSASYVTSPPDAFLHEQPTFNAFLQSIRFFQPFQQQDLGMINQVFYKLTNGNEFGLGYRFNFSNLVNEQRSQRAAGHYFIQFNFQL</sequence>
<dbReference type="EMBL" id="BMYF01000001">
    <property type="protein sequence ID" value="GHB25438.1"/>
    <property type="molecule type" value="Genomic_DNA"/>
</dbReference>
<organism evidence="1 2">
    <name type="scientific">Mongoliitalea lutea</name>
    <dbReference type="NCBI Taxonomy" id="849756"/>
    <lineage>
        <taxon>Bacteria</taxon>
        <taxon>Pseudomonadati</taxon>
        <taxon>Bacteroidota</taxon>
        <taxon>Cytophagia</taxon>
        <taxon>Cytophagales</taxon>
        <taxon>Cyclobacteriaceae</taxon>
        <taxon>Mongoliitalea</taxon>
    </lineage>
</organism>
<dbReference type="AlphaFoldDB" id="A0A8J3CTV5"/>
<keyword evidence="2" id="KW-1185">Reference proteome</keyword>
<reference evidence="1" key="2">
    <citation type="submission" date="2020-09" db="EMBL/GenBank/DDBJ databases">
        <authorList>
            <person name="Sun Q."/>
            <person name="Kim S."/>
        </authorList>
    </citation>
    <scope>NUCLEOTIDE SEQUENCE</scope>
    <source>
        <strain evidence="1">KCTC 23224</strain>
    </source>
</reference>
<comment type="caution">
    <text evidence="1">The sequence shown here is derived from an EMBL/GenBank/DDBJ whole genome shotgun (WGS) entry which is preliminary data.</text>
</comment>
<dbReference type="Proteomes" id="UP000642809">
    <property type="component" value="Unassembled WGS sequence"/>
</dbReference>
<protein>
    <submittedName>
        <fullName evidence="1">Uncharacterized protein</fullName>
    </submittedName>
</protein>
<evidence type="ECO:0000313" key="2">
    <source>
        <dbReference type="Proteomes" id="UP000642809"/>
    </source>
</evidence>